<sequence length="82" mass="8891">TFSTEGKYMNDTIPEQSKVIRGSITLGEGAYIGAGAVICVSKKCPHIIIGEHAVVGSLSYIDNSIPAYTVIYPNKEYVVKKR</sequence>
<dbReference type="Gene3D" id="2.160.10.10">
    <property type="entry name" value="Hexapeptide repeat proteins"/>
    <property type="match status" value="1"/>
</dbReference>
<dbReference type="SUPFAM" id="SSF51161">
    <property type="entry name" value="Trimeric LpxA-like enzymes"/>
    <property type="match status" value="1"/>
</dbReference>
<comment type="caution">
    <text evidence="1">The sequence shown here is derived from an EMBL/GenBank/DDBJ whole genome shotgun (WGS) entry which is preliminary data.</text>
</comment>
<protein>
    <submittedName>
        <fullName evidence="1">Uncharacterized protein</fullName>
    </submittedName>
</protein>
<accession>X1DD90</accession>
<reference evidence="1" key="1">
    <citation type="journal article" date="2014" name="Front. Microbiol.">
        <title>High frequency of phylogenetically diverse reductive dehalogenase-homologous genes in deep subseafloor sedimentary metagenomes.</title>
        <authorList>
            <person name="Kawai M."/>
            <person name="Futagami T."/>
            <person name="Toyoda A."/>
            <person name="Takaki Y."/>
            <person name="Nishi S."/>
            <person name="Hori S."/>
            <person name="Arai W."/>
            <person name="Tsubouchi T."/>
            <person name="Morono Y."/>
            <person name="Uchiyama I."/>
            <person name="Ito T."/>
            <person name="Fujiyama A."/>
            <person name="Inagaki F."/>
            <person name="Takami H."/>
        </authorList>
    </citation>
    <scope>NUCLEOTIDE SEQUENCE</scope>
    <source>
        <strain evidence="1">Expedition CK06-06</strain>
    </source>
</reference>
<proteinExistence type="predicted"/>
<evidence type="ECO:0000313" key="1">
    <source>
        <dbReference type="EMBL" id="GAH06285.1"/>
    </source>
</evidence>
<dbReference type="InterPro" id="IPR011004">
    <property type="entry name" value="Trimer_LpxA-like_sf"/>
</dbReference>
<feature type="non-terminal residue" evidence="1">
    <location>
        <position position="1"/>
    </location>
</feature>
<gene>
    <name evidence="1" type="ORF">S01H4_60804</name>
</gene>
<name>X1DD90_9ZZZZ</name>
<organism evidence="1">
    <name type="scientific">marine sediment metagenome</name>
    <dbReference type="NCBI Taxonomy" id="412755"/>
    <lineage>
        <taxon>unclassified sequences</taxon>
        <taxon>metagenomes</taxon>
        <taxon>ecological metagenomes</taxon>
    </lineage>
</organism>
<dbReference type="EMBL" id="BART01035928">
    <property type="protein sequence ID" value="GAH06285.1"/>
    <property type="molecule type" value="Genomic_DNA"/>
</dbReference>
<dbReference type="AlphaFoldDB" id="X1DD90"/>